<dbReference type="Proteomes" id="UP000027395">
    <property type="component" value="Chromosome"/>
</dbReference>
<feature type="transmembrane region" description="Helical" evidence="14">
    <location>
        <begin position="602"/>
        <end position="621"/>
    </location>
</feature>
<keyword evidence="3" id="KW-0813">Transport</keyword>
<dbReference type="GO" id="GO:0005524">
    <property type="term" value="F:ATP binding"/>
    <property type="evidence" value="ECO:0007669"/>
    <property type="project" value="UniProtKB-UniRule"/>
</dbReference>
<evidence type="ECO:0000256" key="14">
    <source>
        <dbReference type="RuleBase" id="RU362081"/>
    </source>
</evidence>
<dbReference type="PANTHER" id="PTHR43079:SF1">
    <property type="entry name" value="CADMIUM_ZINC-TRANSPORTING ATPASE HMA1, CHLOROPLASTIC-RELATED"/>
    <property type="match status" value="1"/>
</dbReference>
<dbReference type="InterPro" id="IPR051949">
    <property type="entry name" value="Cation_Transport_ATPase"/>
</dbReference>
<reference evidence="16 17" key="1">
    <citation type="journal article" date="2014" name="Appl. Environ. Microbiol.">
        <title>Elucidation of insertion elements encoded on plasmids and in vitro construction of shuttle vectors from the toxic cyanobacterium Planktothrix.</title>
        <authorList>
            <person name="Christiansen G."/>
            <person name="Goesmann A."/>
            <person name="Kurmayer R."/>
        </authorList>
    </citation>
    <scope>NUCLEOTIDE SEQUENCE [LARGE SCALE GENOMIC DNA]</scope>
    <source>
        <strain evidence="16 17">NIVA-CYA 126/8</strain>
    </source>
</reference>
<evidence type="ECO:0000256" key="13">
    <source>
        <dbReference type="ARBA" id="ARBA00023136"/>
    </source>
</evidence>
<evidence type="ECO:0000256" key="8">
    <source>
        <dbReference type="ARBA" id="ARBA00022840"/>
    </source>
</evidence>
<dbReference type="FunFam" id="3.40.50.1000:FF:000020">
    <property type="entry name" value="Probable cation-transporting P-type ATPase"/>
    <property type="match status" value="1"/>
</dbReference>
<dbReference type="Gene3D" id="2.70.150.10">
    <property type="entry name" value="Calcium-transporting ATPase, cytoplasmic transduction domain A"/>
    <property type="match status" value="1"/>
</dbReference>
<feature type="transmembrane region" description="Helical" evidence="14">
    <location>
        <begin position="47"/>
        <end position="67"/>
    </location>
</feature>
<dbReference type="SFLD" id="SFLDS00003">
    <property type="entry name" value="Haloacid_Dehalogenase"/>
    <property type="match status" value="1"/>
</dbReference>
<feature type="transmembrane region" description="Helical" evidence="14">
    <location>
        <begin position="20"/>
        <end position="41"/>
    </location>
</feature>
<dbReference type="GO" id="GO:0016887">
    <property type="term" value="F:ATP hydrolysis activity"/>
    <property type="evidence" value="ECO:0007669"/>
    <property type="project" value="InterPro"/>
</dbReference>
<dbReference type="SUPFAM" id="SSF56784">
    <property type="entry name" value="HAD-like"/>
    <property type="match status" value="1"/>
</dbReference>
<keyword evidence="10" id="KW-1278">Translocase</keyword>
<feature type="domain" description="P-type ATPase A" evidence="15">
    <location>
        <begin position="140"/>
        <end position="240"/>
    </location>
</feature>
<dbReference type="Gene3D" id="3.40.50.1000">
    <property type="entry name" value="HAD superfamily/HAD-like"/>
    <property type="match status" value="1"/>
</dbReference>
<evidence type="ECO:0000256" key="12">
    <source>
        <dbReference type="ARBA" id="ARBA00023065"/>
    </source>
</evidence>
<dbReference type="InterPro" id="IPR001757">
    <property type="entry name" value="P_typ_ATPase"/>
</dbReference>
<dbReference type="SUPFAM" id="SSF81653">
    <property type="entry name" value="Calcium ATPase, transduction domain A"/>
    <property type="match status" value="1"/>
</dbReference>
<evidence type="ECO:0000256" key="2">
    <source>
        <dbReference type="ARBA" id="ARBA00006024"/>
    </source>
</evidence>
<dbReference type="EC" id="3.6.3.3" evidence="16"/>
<dbReference type="PANTHER" id="PTHR43079">
    <property type="entry name" value="PROBABLE CADMIUM/ZINC-TRANSPORTING ATPASE HMA1"/>
    <property type="match status" value="1"/>
</dbReference>
<dbReference type="InterPro" id="IPR008250">
    <property type="entry name" value="ATPase_P-typ_transduc_dom_A_sf"/>
</dbReference>
<name>A0A073CCF5_PLAA1</name>
<accession>A0A073CCF5</accession>
<comment type="subcellular location">
    <subcellularLocation>
        <location evidence="1">Cell membrane</location>
        <topology evidence="1">Multi-pass membrane protein</topology>
    </subcellularLocation>
</comment>
<dbReference type="GO" id="GO:0019829">
    <property type="term" value="F:ATPase-coupled monoatomic cation transmembrane transporter activity"/>
    <property type="evidence" value="ECO:0007669"/>
    <property type="project" value="InterPro"/>
</dbReference>
<evidence type="ECO:0000313" key="16">
    <source>
        <dbReference type="EMBL" id="KEI66004.1"/>
    </source>
</evidence>
<dbReference type="EMBL" id="CM002803">
    <property type="protein sequence ID" value="KEI66004.1"/>
    <property type="molecule type" value="Genomic_DNA"/>
</dbReference>
<feature type="transmembrane region" description="Helical" evidence="14">
    <location>
        <begin position="79"/>
        <end position="98"/>
    </location>
</feature>
<dbReference type="STRING" id="388467.A19Y_0861"/>
<organism evidence="16 17">
    <name type="scientific">Planktothrix agardhii (strain NIVA-CYA 126/8)</name>
    <dbReference type="NCBI Taxonomy" id="388467"/>
    <lineage>
        <taxon>Bacteria</taxon>
        <taxon>Bacillati</taxon>
        <taxon>Cyanobacteriota</taxon>
        <taxon>Cyanophyceae</taxon>
        <taxon>Oscillatoriophycideae</taxon>
        <taxon>Oscillatoriales</taxon>
        <taxon>Microcoleaceae</taxon>
        <taxon>Planktothrix</taxon>
    </lineage>
</organism>
<dbReference type="Pfam" id="PF00702">
    <property type="entry name" value="Hydrolase"/>
    <property type="match status" value="1"/>
</dbReference>
<dbReference type="AlphaFoldDB" id="A0A073CCF5"/>
<evidence type="ECO:0000259" key="15">
    <source>
        <dbReference type="Pfam" id="PF00122"/>
    </source>
</evidence>
<dbReference type="InterPro" id="IPR044492">
    <property type="entry name" value="P_typ_ATPase_HD_dom"/>
</dbReference>
<dbReference type="NCBIfam" id="TIGR01494">
    <property type="entry name" value="ATPase_P-type"/>
    <property type="match status" value="1"/>
</dbReference>
<evidence type="ECO:0000256" key="4">
    <source>
        <dbReference type="ARBA" id="ARBA00022475"/>
    </source>
</evidence>
<keyword evidence="4 14" id="KW-1003">Cell membrane</keyword>
<dbReference type="PROSITE" id="PS00154">
    <property type="entry name" value="ATPASE_E1_E2"/>
    <property type="match status" value="1"/>
</dbReference>
<dbReference type="SFLD" id="SFLDF00027">
    <property type="entry name" value="p-type_atpase"/>
    <property type="match status" value="1"/>
</dbReference>
<feature type="transmembrane region" description="Helical" evidence="14">
    <location>
        <begin position="287"/>
        <end position="311"/>
    </location>
</feature>
<dbReference type="InterPro" id="IPR023298">
    <property type="entry name" value="ATPase_P-typ_TM_dom_sf"/>
</dbReference>
<dbReference type="eggNOG" id="COG2217">
    <property type="taxonomic scope" value="Bacteria"/>
</dbReference>
<keyword evidence="13 14" id="KW-0472">Membrane</keyword>
<protein>
    <submittedName>
        <fullName evidence="16">Heavy metal-transporting ATPase</fullName>
        <ecNumber evidence="16">3.6.3.3</ecNumber>
    </submittedName>
</protein>
<dbReference type="InterPro" id="IPR059000">
    <property type="entry name" value="ATPase_P-type_domA"/>
</dbReference>
<dbReference type="PRINTS" id="PR00120">
    <property type="entry name" value="HATPASE"/>
</dbReference>
<dbReference type="SUPFAM" id="SSF81665">
    <property type="entry name" value="Calcium ATPase, transmembrane domain M"/>
    <property type="match status" value="1"/>
</dbReference>
<evidence type="ECO:0000256" key="11">
    <source>
        <dbReference type="ARBA" id="ARBA00022989"/>
    </source>
</evidence>
<keyword evidence="11 14" id="KW-1133">Transmembrane helix</keyword>
<keyword evidence="5 14" id="KW-0812">Transmembrane</keyword>
<keyword evidence="6 14" id="KW-0479">Metal-binding</keyword>
<evidence type="ECO:0000256" key="7">
    <source>
        <dbReference type="ARBA" id="ARBA00022741"/>
    </source>
</evidence>
<feature type="transmembrane region" description="Helical" evidence="14">
    <location>
        <begin position="260"/>
        <end position="281"/>
    </location>
</feature>
<evidence type="ECO:0000256" key="1">
    <source>
        <dbReference type="ARBA" id="ARBA00004651"/>
    </source>
</evidence>
<keyword evidence="8 14" id="KW-0067">ATP-binding</keyword>
<dbReference type="Gene3D" id="3.40.1110.10">
    <property type="entry name" value="Calcium-transporting ATPase, cytoplasmic domain N"/>
    <property type="match status" value="1"/>
</dbReference>
<dbReference type="GO" id="GO:0005886">
    <property type="term" value="C:plasma membrane"/>
    <property type="evidence" value="ECO:0007669"/>
    <property type="project" value="UniProtKB-SubCell"/>
</dbReference>
<feature type="transmembrane region" description="Helical" evidence="14">
    <location>
        <begin position="104"/>
        <end position="122"/>
    </location>
</feature>
<evidence type="ECO:0000256" key="3">
    <source>
        <dbReference type="ARBA" id="ARBA00022448"/>
    </source>
</evidence>
<dbReference type="PRINTS" id="PR00119">
    <property type="entry name" value="CATATPASE"/>
</dbReference>
<keyword evidence="9" id="KW-0460">Magnesium</keyword>
<keyword evidence="17" id="KW-1185">Reference proteome</keyword>
<gene>
    <name evidence="16" type="ORF">A19Y_0861</name>
</gene>
<dbReference type="InterPro" id="IPR036412">
    <property type="entry name" value="HAD-like_sf"/>
</dbReference>
<dbReference type="InterPro" id="IPR023299">
    <property type="entry name" value="ATPase_P-typ_cyto_dom_N"/>
</dbReference>
<evidence type="ECO:0000256" key="10">
    <source>
        <dbReference type="ARBA" id="ARBA00022967"/>
    </source>
</evidence>
<dbReference type="NCBIfam" id="TIGR01525">
    <property type="entry name" value="ATPase-IB_hvy"/>
    <property type="match status" value="1"/>
</dbReference>
<sequence length="647" mass="70244">MYFLMMTQHSNSLISVRAFLQHYSEMMAAIVCAVLVFIGWVCLQIGWLGLAFLALPIAYVIGGYGIAKDGLTTLVDDKQFDVDLLMIVAALGTATLGIWKQNYFLIIDGGILILIFALSSALESIAMEQTESNITNLMQLTSDTAWVITDQQEQQIPINQLKIGAIILVKPGERIPTDGIIISGNSSINQAAITGESISVDKTIGDQVFAGTLNENGVLQLKVHQSPESSLIHRMIQLVKQARTEASPSQQFMEKFERNYIKVIIVTGIGLAILPPVFLGWNWETAIYRALVFFVVASPSALLASIMPTLLSGIANGARYGILFKNGAQLEKICRINAIAFDKTGTLTTGKLNIVDIIPVAGILDTELLGVALAVESLSEHPIGQAISQFALEKNIPRIAAVNVATQIGEGIIGEVNHNQIFVGKLEWIHQHNIYVSPELVEISDHLETDGKTVVWVTQNHQTLGLIAVTDTVRLEAKTLIKNLKKFGIEQVVMLTGDHQRTADSVAKQLNIDLVYANLLPEDKLTIIRQLKNRYQGVAMVGDGINDAPALGLADVGIAMGGAGNDVALETADVVLMTEQLGKIFKAIKLGHRANRVIKQNIAFSLSFMVLLLISNFFGLINMPTAIIGHEGSMLLVTLSGLRLLKS</sequence>
<dbReference type="InterPro" id="IPR023214">
    <property type="entry name" value="HAD_sf"/>
</dbReference>
<dbReference type="HOGENOM" id="CLU_001771_6_4_3"/>
<dbReference type="PATRIC" id="fig|388467.6.peg.797"/>
<dbReference type="InterPro" id="IPR027256">
    <property type="entry name" value="P-typ_ATPase_IB"/>
</dbReference>
<comment type="similarity">
    <text evidence="2 14">Belongs to the cation transport ATPase (P-type) (TC 3.A.3) family. Type IB subfamily.</text>
</comment>
<dbReference type="FunFam" id="2.70.150.10:FF:000002">
    <property type="entry name" value="Copper-transporting ATPase 1, putative"/>
    <property type="match status" value="1"/>
</dbReference>
<keyword evidence="12" id="KW-0406">Ion transport</keyword>
<keyword evidence="16" id="KW-0378">Hydrolase</keyword>
<evidence type="ECO:0000256" key="6">
    <source>
        <dbReference type="ARBA" id="ARBA00022723"/>
    </source>
</evidence>
<dbReference type="InterPro" id="IPR018303">
    <property type="entry name" value="ATPase_P-typ_P_site"/>
</dbReference>
<evidence type="ECO:0000256" key="5">
    <source>
        <dbReference type="ARBA" id="ARBA00022692"/>
    </source>
</evidence>
<keyword evidence="7 14" id="KW-0547">Nucleotide-binding</keyword>
<dbReference type="GO" id="GO:0046872">
    <property type="term" value="F:metal ion binding"/>
    <property type="evidence" value="ECO:0007669"/>
    <property type="project" value="UniProtKB-KW"/>
</dbReference>
<dbReference type="Pfam" id="PF00122">
    <property type="entry name" value="E1-E2_ATPase"/>
    <property type="match status" value="1"/>
</dbReference>
<proteinExistence type="inferred from homology"/>
<evidence type="ECO:0000313" key="17">
    <source>
        <dbReference type="Proteomes" id="UP000027395"/>
    </source>
</evidence>
<evidence type="ECO:0000256" key="9">
    <source>
        <dbReference type="ARBA" id="ARBA00022842"/>
    </source>
</evidence>
<dbReference type="SFLD" id="SFLDG00002">
    <property type="entry name" value="C1.7:_P-type_atpase_like"/>
    <property type="match status" value="1"/>
</dbReference>